<protein>
    <recommendedName>
        <fullName evidence="2">1-phosphatidylinositol 4-kinase</fullName>
        <ecNumber evidence="2">2.7.1.67</ecNumber>
    </recommendedName>
</protein>
<dbReference type="InterPro" id="IPR011009">
    <property type="entry name" value="Kinase-like_dom_sf"/>
</dbReference>
<dbReference type="EC" id="2.7.1.67" evidence="2"/>
<evidence type="ECO:0000256" key="3">
    <source>
        <dbReference type="ARBA" id="ARBA00022679"/>
    </source>
</evidence>
<reference evidence="7" key="1">
    <citation type="submission" date="2023-07" db="EMBL/GenBank/DDBJ databases">
        <authorList>
            <consortium name="AG Swart"/>
            <person name="Singh M."/>
            <person name="Singh A."/>
            <person name="Seah K."/>
            <person name="Emmerich C."/>
        </authorList>
    </citation>
    <scope>NUCLEOTIDE SEQUENCE</scope>
    <source>
        <strain evidence="7">DP1</strain>
    </source>
</reference>
<dbReference type="AlphaFoldDB" id="A0AAD1Y2Q4"/>
<organism evidence="7 8">
    <name type="scientific">Euplotes crassus</name>
    <dbReference type="NCBI Taxonomy" id="5936"/>
    <lineage>
        <taxon>Eukaryota</taxon>
        <taxon>Sar</taxon>
        <taxon>Alveolata</taxon>
        <taxon>Ciliophora</taxon>
        <taxon>Intramacronucleata</taxon>
        <taxon>Spirotrichea</taxon>
        <taxon>Hypotrichia</taxon>
        <taxon>Euplotida</taxon>
        <taxon>Euplotidae</taxon>
        <taxon>Moneuplotes</taxon>
    </lineage>
</organism>
<dbReference type="Gene3D" id="1.10.1070.11">
    <property type="entry name" value="Phosphatidylinositol 3-/4-kinase, catalytic domain"/>
    <property type="match status" value="1"/>
</dbReference>
<proteinExistence type="predicted"/>
<evidence type="ECO:0000256" key="1">
    <source>
        <dbReference type="ARBA" id="ARBA00001686"/>
    </source>
</evidence>
<dbReference type="PROSITE" id="PS00916">
    <property type="entry name" value="PI3_4_KINASE_2"/>
    <property type="match status" value="1"/>
</dbReference>
<dbReference type="PROSITE" id="PS00915">
    <property type="entry name" value="PI3_4_KINASE_1"/>
    <property type="match status" value="1"/>
</dbReference>
<feature type="compositionally biased region" description="Basic and acidic residues" evidence="5">
    <location>
        <begin position="564"/>
        <end position="573"/>
    </location>
</feature>
<dbReference type="GO" id="GO:0005737">
    <property type="term" value="C:cytoplasm"/>
    <property type="evidence" value="ECO:0007669"/>
    <property type="project" value="TreeGrafter"/>
</dbReference>
<dbReference type="InterPro" id="IPR000403">
    <property type="entry name" value="PI3/4_kinase_cat_dom"/>
</dbReference>
<keyword evidence="4" id="KW-0418">Kinase</keyword>
<dbReference type="Pfam" id="PF00454">
    <property type="entry name" value="PI3_PI4_kinase"/>
    <property type="match status" value="1"/>
</dbReference>
<dbReference type="SMART" id="SM00146">
    <property type="entry name" value="PI3Kc"/>
    <property type="match status" value="1"/>
</dbReference>
<dbReference type="EMBL" id="CAMPGE010025096">
    <property type="protein sequence ID" value="CAI2382885.1"/>
    <property type="molecule type" value="Genomic_DNA"/>
</dbReference>
<evidence type="ECO:0000259" key="6">
    <source>
        <dbReference type="PROSITE" id="PS50290"/>
    </source>
</evidence>
<dbReference type="GO" id="GO:0046854">
    <property type="term" value="P:phosphatidylinositol phosphate biosynthetic process"/>
    <property type="evidence" value="ECO:0007669"/>
    <property type="project" value="InterPro"/>
</dbReference>
<dbReference type="FunFam" id="1.10.1070.11:FF:000016">
    <property type="entry name" value="PIK1p Phosphatidylinositol 4-kinase"/>
    <property type="match status" value="1"/>
</dbReference>
<dbReference type="CDD" id="cd05168">
    <property type="entry name" value="PI4Kc_III_beta"/>
    <property type="match status" value="1"/>
</dbReference>
<evidence type="ECO:0000256" key="2">
    <source>
        <dbReference type="ARBA" id="ARBA00012169"/>
    </source>
</evidence>
<dbReference type="GO" id="GO:0048015">
    <property type="term" value="P:phosphatidylinositol-mediated signaling"/>
    <property type="evidence" value="ECO:0007669"/>
    <property type="project" value="TreeGrafter"/>
</dbReference>
<evidence type="ECO:0000256" key="5">
    <source>
        <dbReference type="SAM" id="MobiDB-lite"/>
    </source>
</evidence>
<feature type="region of interest" description="Disordered" evidence="5">
    <location>
        <begin position="414"/>
        <end position="438"/>
    </location>
</feature>
<feature type="compositionally biased region" description="Basic and acidic residues" evidence="5">
    <location>
        <begin position="542"/>
        <end position="553"/>
    </location>
</feature>
<gene>
    <name evidence="7" type="ORF">ECRASSUSDP1_LOCUS24373</name>
</gene>
<feature type="domain" description="PI3K/PI4K catalytic" evidence="6">
    <location>
        <begin position="659"/>
        <end position="933"/>
    </location>
</feature>
<sequence>MEDKKEPLLQDYEQDQEDLMKNDFVSKYKDLPSIDVEMSYLSDFSHKGTSCLYKSFYPLLVILYYLFCCCFCFKSDAEPPRKLVAKRFKRWIKRRGERKRDPLDALLKLYAREEGIVEELEEIRLNPDFTSIFRNDLEFYLPQLCSYCLFEDDFDDLKRFIIIAAQSNIFFSHRVLFFLESLMSTDDSVNENIQSILATLSQTTIPNIHKYRENGQHTQKEIEEVIENYKKTEILSPHTIHRYRKKICASDITLEKYCYTMGVETNLTNENGYLSTPFFVFSLTNLCNIILNSIDRESALFEGLQKINMHLPASVYIPFVNASMRNYVVLHINVMEAKVFVTKERAPFLVCVEVFRPQEKEFREKIDQIEDSSSSEDEEELLDIEMQNKSTNRVATQWKNFLIKSNVIEKEEKFPPQEDNIDSPPKFQTKHKSHGAVKDSLRGHLEKRKPQNKRKFDIMKTLFKKNKLHKEDLIKKIDKFADEKFSHLVSLKKIKKHDPFSDFLDFNQPRSMSRTFTGDMNSLQPNSLRKLSDAIDIPSPIEFEKSNSHKENDNLAGTNLTRKGKSDEHDTSELVHSPSCIGDFYEGPIIQKNSVIVTKGHLNKPCMLSATGKPIKIEPNNFGKNNYEEEKYTFSKSNLLNEDDQSVTNSDEDIKVSGETATEQERRIRKHSIFGHLKTWKLLRLIVKSGDDLRQEQFAMQLICQIDQIFKKKKLNIWLKTYEILATGKDCGLIEFLSDAISIDALKKKHPTCSLDDYFKTKFTTKKALSKARDAFARSLAGYSLACYILQIKDRHNGNILLDSEGHIMHIDFGFLLTNAPGKGLNFEQAPFKLTDEFIEVLEGPESKYFKRFRQKLISGFSAIQKKAEHLICLVEMMIVSQEELDCFYGGRERVINELRSRLFPFNRNKVMSRAECREYVDQLIDQSSNNWRTKFYDGFQKCCQGIAA</sequence>
<dbReference type="InterPro" id="IPR057754">
    <property type="entry name" value="PI4-kinase_beta/PIK1_cat"/>
</dbReference>
<dbReference type="Proteomes" id="UP001295684">
    <property type="component" value="Unassembled WGS sequence"/>
</dbReference>
<dbReference type="PANTHER" id="PTHR10048:SF22">
    <property type="entry name" value="PHOSPHATIDYLINOSITOL 4-KINASE BETA"/>
    <property type="match status" value="1"/>
</dbReference>
<dbReference type="GO" id="GO:0004430">
    <property type="term" value="F:1-phosphatidylinositol 4-kinase activity"/>
    <property type="evidence" value="ECO:0007669"/>
    <property type="project" value="UniProtKB-EC"/>
</dbReference>
<evidence type="ECO:0000313" key="7">
    <source>
        <dbReference type="EMBL" id="CAI2382885.1"/>
    </source>
</evidence>
<evidence type="ECO:0000313" key="8">
    <source>
        <dbReference type="Proteomes" id="UP001295684"/>
    </source>
</evidence>
<comment type="caution">
    <text evidence="7">The sequence shown here is derived from an EMBL/GenBank/DDBJ whole genome shotgun (WGS) entry which is preliminary data.</text>
</comment>
<dbReference type="InterPro" id="IPR018936">
    <property type="entry name" value="PI3/4_kinase_CS"/>
</dbReference>
<comment type="catalytic activity">
    <reaction evidence="1">
        <text>a 1,2-diacyl-sn-glycero-3-phospho-(1D-myo-inositol) + ATP = a 1,2-diacyl-sn-glycero-3-phospho-(1D-myo-inositol 4-phosphate) + ADP + H(+)</text>
        <dbReference type="Rhea" id="RHEA:19877"/>
        <dbReference type="ChEBI" id="CHEBI:15378"/>
        <dbReference type="ChEBI" id="CHEBI:30616"/>
        <dbReference type="ChEBI" id="CHEBI:57880"/>
        <dbReference type="ChEBI" id="CHEBI:58178"/>
        <dbReference type="ChEBI" id="CHEBI:456216"/>
        <dbReference type="EC" id="2.7.1.67"/>
    </reaction>
</comment>
<keyword evidence="3" id="KW-0808">Transferase</keyword>
<dbReference type="PROSITE" id="PS50290">
    <property type="entry name" value="PI3_4_KINASE_3"/>
    <property type="match status" value="1"/>
</dbReference>
<accession>A0AAD1Y2Q4</accession>
<dbReference type="PANTHER" id="PTHR10048">
    <property type="entry name" value="PHOSPHATIDYLINOSITOL KINASE"/>
    <property type="match status" value="1"/>
</dbReference>
<evidence type="ECO:0000256" key="4">
    <source>
        <dbReference type="ARBA" id="ARBA00022777"/>
    </source>
</evidence>
<dbReference type="GO" id="GO:0016020">
    <property type="term" value="C:membrane"/>
    <property type="evidence" value="ECO:0007669"/>
    <property type="project" value="TreeGrafter"/>
</dbReference>
<dbReference type="InterPro" id="IPR015433">
    <property type="entry name" value="PI3/4_kinase"/>
</dbReference>
<dbReference type="InterPro" id="IPR036940">
    <property type="entry name" value="PI3/4_kinase_cat_sf"/>
</dbReference>
<feature type="region of interest" description="Disordered" evidence="5">
    <location>
        <begin position="542"/>
        <end position="574"/>
    </location>
</feature>
<dbReference type="SUPFAM" id="SSF56112">
    <property type="entry name" value="Protein kinase-like (PK-like)"/>
    <property type="match status" value="1"/>
</dbReference>
<name>A0AAD1Y2Q4_EUPCR</name>
<keyword evidence="8" id="KW-1185">Reference proteome</keyword>
<dbReference type="Gene3D" id="3.30.1010.10">
    <property type="entry name" value="Phosphatidylinositol 3-kinase Catalytic Subunit, Chain A, domain 4"/>
    <property type="match status" value="1"/>
</dbReference>